<evidence type="ECO:0000259" key="6">
    <source>
        <dbReference type="Pfam" id="PF02826"/>
    </source>
</evidence>
<accession>A0ABN1Y324</accession>
<keyword evidence="2 4" id="KW-0560">Oxidoreductase</keyword>
<dbReference type="InterPro" id="IPR036291">
    <property type="entry name" value="NAD(P)-bd_dom_sf"/>
</dbReference>
<comment type="caution">
    <text evidence="7">The sequence shown here is derived from an EMBL/GenBank/DDBJ whole genome shotgun (WGS) entry which is preliminary data.</text>
</comment>
<comment type="similarity">
    <text evidence="1 4">Belongs to the D-isomer specific 2-hydroxyacid dehydrogenase family.</text>
</comment>
<evidence type="ECO:0000256" key="3">
    <source>
        <dbReference type="ARBA" id="ARBA00023027"/>
    </source>
</evidence>
<feature type="domain" description="D-isomer specific 2-hydroxyacid dehydrogenase NAD-binding" evidence="6">
    <location>
        <begin position="108"/>
        <end position="287"/>
    </location>
</feature>
<name>A0ABN1Y324_9PSEU</name>
<dbReference type="Pfam" id="PF02826">
    <property type="entry name" value="2-Hacid_dh_C"/>
    <property type="match status" value="1"/>
</dbReference>
<evidence type="ECO:0000256" key="1">
    <source>
        <dbReference type="ARBA" id="ARBA00005854"/>
    </source>
</evidence>
<evidence type="ECO:0000259" key="5">
    <source>
        <dbReference type="Pfam" id="PF00389"/>
    </source>
</evidence>
<proteinExistence type="inferred from homology"/>
<keyword evidence="3" id="KW-0520">NAD</keyword>
<reference evidence="7 8" key="1">
    <citation type="journal article" date="2019" name="Int. J. Syst. Evol. Microbiol.">
        <title>The Global Catalogue of Microorganisms (GCM) 10K type strain sequencing project: providing services to taxonomists for standard genome sequencing and annotation.</title>
        <authorList>
            <consortium name="The Broad Institute Genomics Platform"/>
            <consortium name="The Broad Institute Genome Sequencing Center for Infectious Disease"/>
            <person name="Wu L."/>
            <person name="Ma J."/>
        </authorList>
    </citation>
    <scope>NUCLEOTIDE SEQUENCE [LARGE SCALE GENOMIC DNA]</scope>
    <source>
        <strain evidence="7 8">JCM 11896</strain>
    </source>
</reference>
<evidence type="ECO:0000313" key="8">
    <source>
        <dbReference type="Proteomes" id="UP001501414"/>
    </source>
</evidence>
<dbReference type="EMBL" id="BAAAJK010000033">
    <property type="protein sequence ID" value="GAA1396447.1"/>
    <property type="molecule type" value="Genomic_DNA"/>
</dbReference>
<dbReference type="InterPro" id="IPR006140">
    <property type="entry name" value="D-isomer_DH_NAD-bd"/>
</dbReference>
<dbReference type="InterPro" id="IPR050418">
    <property type="entry name" value="D-iso_2-hydroxyacid_DH_PdxB"/>
</dbReference>
<dbReference type="Pfam" id="PF00389">
    <property type="entry name" value="2-Hacid_dh"/>
    <property type="match status" value="1"/>
</dbReference>
<evidence type="ECO:0000256" key="2">
    <source>
        <dbReference type="ARBA" id="ARBA00023002"/>
    </source>
</evidence>
<dbReference type="Gene3D" id="3.40.50.720">
    <property type="entry name" value="NAD(P)-binding Rossmann-like Domain"/>
    <property type="match status" value="2"/>
</dbReference>
<dbReference type="SUPFAM" id="SSF52283">
    <property type="entry name" value="Formate/glycerate dehydrogenase catalytic domain-like"/>
    <property type="match status" value="1"/>
</dbReference>
<dbReference type="InterPro" id="IPR006139">
    <property type="entry name" value="D-isomer_2_OHA_DH_cat_dom"/>
</dbReference>
<dbReference type="InterPro" id="IPR043322">
    <property type="entry name" value="CtBP"/>
</dbReference>
<dbReference type="CDD" id="cd05299">
    <property type="entry name" value="CtBP_dh"/>
    <property type="match status" value="1"/>
</dbReference>
<keyword evidence="8" id="KW-1185">Reference proteome</keyword>
<dbReference type="SUPFAM" id="SSF51735">
    <property type="entry name" value="NAD(P)-binding Rossmann-fold domains"/>
    <property type="match status" value="1"/>
</dbReference>
<dbReference type="PROSITE" id="PS00670">
    <property type="entry name" value="D_2_HYDROXYACID_DH_2"/>
    <property type="match status" value="1"/>
</dbReference>
<dbReference type="Proteomes" id="UP001501414">
    <property type="component" value="Unassembled WGS sequence"/>
</dbReference>
<dbReference type="RefSeq" id="WP_344026245.1">
    <property type="nucleotide sequence ID" value="NZ_BAAAJK010000033.1"/>
</dbReference>
<feature type="domain" description="D-isomer specific 2-hydroxyacid dehydrogenase catalytic" evidence="5">
    <location>
        <begin position="14"/>
        <end position="319"/>
    </location>
</feature>
<evidence type="ECO:0000313" key="7">
    <source>
        <dbReference type="EMBL" id="GAA1396447.1"/>
    </source>
</evidence>
<sequence length="327" mass="34309">MTRVVMTSTRIPLAEEAARAFAGLDVRFETVDVRTADELVTATRDADAVISLAEPFDADVIGRLGRCRSITRFGIGVDSVDVAAATERGIWVTNIPDANHREVAVHALALALSVTRRLPVLDRAMHADGAAPLALAAGTRRPDVQTFGIVGMGRIGRRVAELAAAVGYRVLATDPVVPAEAIAAAGAEPVGFDELVRRSDVLSLHVPLTDSTRHLVDAGVIDRMPRHAVLLNVSRGGLVDDTALAAAVRSGHLAGAGIDTHEGEPAPLAAGHPLLGLPNVVLTPHSAHYSVESFDEAKQKAVLDVARVLRGERPVYPVNEIGAVPSG</sequence>
<dbReference type="PANTHER" id="PTHR43761:SF1">
    <property type="entry name" value="D-ISOMER SPECIFIC 2-HYDROXYACID DEHYDROGENASE CATALYTIC DOMAIN-CONTAINING PROTEIN-RELATED"/>
    <property type="match status" value="1"/>
</dbReference>
<dbReference type="InterPro" id="IPR029753">
    <property type="entry name" value="D-isomer_DH_CS"/>
</dbReference>
<gene>
    <name evidence="7" type="ORF">GCM10009613_47680</name>
</gene>
<dbReference type="PANTHER" id="PTHR43761">
    <property type="entry name" value="D-ISOMER SPECIFIC 2-HYDROXYACID DEHYDROGENASE FAMILY PROTEIN (AFU_ORTHOLOGUE AFUA_1G13630)"/>
    <property type="match status" value="1"/>
</dbReference>
<evidence type="ECO:0000256" key="4">
    <source>
        <dbReference type="RuleBase" id="RU003719"/>
    </source>
</evidence>
<protein>
    <submittedName>
        <fullName evidence="7">C-terminal binding protein</fullName>
    </submittedName>
</protein>
<organism evidence="7 8">
    <name type="scientific">Pseudonocardia kongjuensis</name>
    <dbReference type="NCBI Taxonomy" id="102227"/>
    <lineage>
        <taxon>Bacteria</taxon>
        <taxon>Bacillati</taxon>
        <taxon>Actinomycetota</taxon>
        <taxon>Actinomycetes</taxon>
        <taxon>Pseudonocardiales</taxon>
        <taxon>Pseudonocardiaceae</taxon>
        <taxon>Pseudonocardia</taxon>
    </lineage>
</organism>